<accession>A0A418Y4L6</accession>
<dbReference type="AlphaFoldDB" id="A0A418Y4L6"/>
<organism evidence="2 3">
    <name type="scientific">Massilia cavernae</name>
    <dbReference type="NCBI Taxonomy" id="2320864"/>
    <lineage>
        <taxon>Bacteria</taxon>
        <taxon>Pseudomonadati</taxon>
        <taxon>Pseudomonadota</taxon>
        <taxon>Betaproteobacteria</taxon>
        <taxon>Burkholderiales</taxon>
        <taxon>Oxalobacteraceae</taxon>
        <taxon>Telluria group</taxon>
        <taxon>Massilia</taxon>
    </lineage>
</organism>
<comment type="caution">
    <text evidence="2">The sequence shown here is derived from an EMBL/GenBank/DDBJ whole genome shotgun (WGS) entry which is preliminary data.</text>
</comment>
<dbReference type="InterPro" id="IPR024467">
    <property type="entry name" value="Xre/MbcA/ParS-like_toxin-bd"/>
</dbReference>
<proteinExistence type="predicted"/>
<evidence type="ECO:0000313" key="3">
    <source>
        <dbReference type="Proteomes" id="UP000284006"/>
    </source>
</evidence>
<evidence type="ECO:0000259" key="1">
    <source>
        <dbReference type="Pfam" id="PF09722"/>
    </source>
</evidence>
<dbReference type="EMBL" id="QYUP01000078">
    <property type="protein sequence ID" value="RJG20811.1"/>
    <property type="molecule type" value="Genomic_DNA"/>
</dbReference>
<dbReference type="Pfam" id="PF09722">
    <property type="entry name" value="Xre_MbcA_ParS_C"/>
    <property type="match status" value="1"/>
</dbReference>
<sequence>MENFLQPNRIACTGPRKCYGNAKQVLMDEEAAKTWLRQNNRSLGGEVPLSLLDTEVGYELVLDTLGRIEHGVVS</sequence>
<name>A0A418Y4L6_9BURK</name>
<protein>
    <submittedName>
        <fullName evidence="2">DUF2384 domain-containing protein</fullName>
    </submittedName>
</protein>
<evidence type="ECO:0000313" key="2">
    <source>
        <dbReference type="EMBL" id="RJG20811.1"/>
    </source>
</evidence>
<gene>
    <name evidence="2" type="ORF">D3872_07845</name>
</gene>
<feature type="domain" description="Antitoxin Xre/MbcA/ParS-like toxin-binding" evidence="1">
    <location>
        <begin position="23"/>
        <end position="71"/>
    </location>
</feature>
<keyword evidence="3" id="KW-1185">Reference proteome</keyword>
<reference evidence="2 3" key="1">
    <citation type="submission" date="2018-09" db="EMBL/GenBank/DDBJ databases">
        <authorList>
            <person name="Zhu H."/>
        </authorList>
    </citation>
    <scope>NUCLEOTIDE SEQUENCE [LARGE SCALE GENOMIC DNA]</scope>
    <source>
        <strain evidence="2 3">K1S02-61</strain>
    </source>
</reference>
<dbReference type="OrthoDB" id="428683at2"/>
<dbReference type="Proteomes" id="UP000284006">
    <property type="component" value="Unassembled WGS sequence"/>
</dbReference>